<evidence type="ECO:0008006" key="4">
    <source>
        <dbReference type="Google" id="ProtNLM"/>
    </source>
</evidence>
<evidence type="ECO:0000313" key="2">
    <source>
        <dbReference type="EMBL" id="MFF4774294.1"/>
    </source>
</evidence>
<evidence type="ECO:0000313" key="3">
    <source>
        <dbReference type="Proteomes" id="UP001602119"/>
    </source>
</evidence>
<name>A0ABW6V8W7_MICFU</name>
<keyword evidence="3" id="KW-1185">Reference proteome</keyword>
<sequence length="49" mass="5609">MYGSLWRRLPGGVPVRLFLFLALLGVAAGLLWYVVFPWLAPRVPIDQPW</sequence>
<gene>
    <name evidence="2" type="ORF">ACFY05_15665</name>
</gene>
<reference evidence="2 3" key="1">
    <citation type="submission" date="2024-10" db="EMBL/GenBank/DDBJ databases">
        <title>The Natural Products Discovery Center: Release of the First 8490 Sequenced Strains for Exploring Actinobacteria Biosynthetic Diversity.</title>
        <authorList>
            <person name="Kalkreuter E."/>
            <person name="Kautsar S.A."/>
            <person name="Yang D."/>
            <person name="Bader C.D."/>
            <person name="Teijaro C.N."/>
            <person name="Fluegel L."/>
            <person name="Davis C.M."/>
            <person name="Simpson J.R."/>
            <person name="Lauterbach L."/>
            <person name="Steele A.D."/>
            <person name="Gui C."/>
            <person name="Meng S."/>
            <person name="Li G."/>
            <person name="Viehrig K."/>
            <person name="Ye F."/>
            <person name="Su P."/>
            <person name="Kiefer A.F."/>
            <person name="Nichols A."/>
            <person name="Cepeda A.J."/>
            <person name="Yan W."/>
            <person name="Fan B."/>
            <person name="Jiang Y."/>
            <person name="Adhikari A."/>
            <person name="Zheng C.-J."/>
            <person name="Schuster L."/>
            <person name="Cowan T.M."/>
            <person name="Smanski M.J."/>
            <person name="Chevrette M.G."/>
            <person name="De Carvalho L.P.S."/>
            <person name="Shen B."/>
        </authorList>
    </citation>
    <scope>NUCLEOTIDE SEQUENCE [LARGE SCALE GENOMIC DNA]</scope>
    <source>
        <strain evidence="2 3">NPDC001281</strain>
    </source>
</reference>
<evidence type="ECO:0000256" key="1">
    <source>
        <dbReference type="SAM" id="Phobius"/>
    </source>
</evidence>
<comment type="caution">
    <text evidence="2">The sequence shown here is derived from an EMBL/GenBank/DDBJ whole genome shotgun (WGS) entry which is preliminary data.</text>
</comment>
<keyword evidence="1" id="KW-0472">Membrane</keyword>
<dbReference type="RefSeq" id="WP_387342664.1">
    <property type="nucleotide sequence ID" value="NZ_JBIAXI010000008.1"/>
</dbReference>
<proteinExistence type="predicted"/>
<keyword evidence="1" id="KW-1133">Transmembrane helix</keyword>
<feature type="transmembrane region" description="Helical" evidence="1">
    <location>
        <begin position="17"/>
        <end position="40"/>
    </location>
</feature>
<protein>
    <recommendedName>
        <fullName evidence="4">PspC domain-containing protein</fullName>
    </recommendedName>
</protein>
<organism evidence="2 3">
    <name type="scientific">Microtetraspora fusca</name>
    <dbReference type="NCBI Taxonomy" id="1997"/>
    <lineage>
        <taxon>Bacteria</taxon>
        <taxon>Bacillati</taxon>
        <taxon>Actinomycetota</taxon>
        <taxon>Actinomycetes</taxon>
        <taxon>Streptosporangiales</taxon>
        <taxon>Streptosporangiaceae</taxon>
        <taxon>Microtetraspora</taxon>
    </lineage>
</organism>
<keyword evidence="1" id="KW-0812">Transmembrane</keyword>
<dbReference type="Proteomes" id="UP001602119">
    <property type="component" value="Unassembled WGS sequence"/>
</dbReference>
<accession>A0ABW6V8W7</accession>
<dbReference type="EMBL" id="JBIAXI010000008">
    <property type="protein sequence ID" value="MFF4774294.1"/>
    <property type="molecule type" value="Genomic_DNA"/>
</dbReference>